<gene>
    <name evidence="1" type="ORF">G2W53_021643</name>
</gene>
<comment type="caution">
    <text evidence="1">The sequence shown here is derived from an EMBL/GenBank/DDBJ whole genome shotgun (WGS) entry which is preliminary data.</text>
</comment>
<protein>
    <submittedName>
        <fullName evidence="1">Uncharacterized protein</fullName>
    </submittedName>
</protein>
<sequence length="105" mass="12355">MISWKASRRFEEEEVEEQRWHIRRMKWYMGLSEWGKSLLSTITSMFSTIGSSGASSKVLYRERQFGHYCWRNKLIDAIGKIGPELSNFIRMKLSIGALMESNFIL</sequence>
<accession>A0A834TT68</accession>
<reference evidence="1" key="1">
    <citation type="submission" date="2020-09" db="EMBL/GenBank/DDBJ databases">
        <title>Genome-Enabled Discovery of Anthraquinone Biosynthesis in Senna tora.</title>
        <authorList>
            <person name="Kang S.-H."/>
            <person name="Pandey R.P."/>
            <person name="Lee C.-M."/>
            <person name="Sim J.-S."/>
            <person name="Jeong J.-T."/>
            <person name="Choi B.-S."/>
            <person name="Jung M."/>
            <person name="Ginzburg D."/>
            <person name="Zhao K."/>
            <person name="Won S.Y."/>
            <person name="Oh T.-J."/>
            <person name="Yu Y."/>
            <person name="Kim N.-H."/>
            <person name="Lee O.R."/>
            <person name="Lee T.-H."/>
            <person name="Bashyal P."/>
            <person name="Kim T.-S."/>
            <person name="Lee W.-H."/>
            <person name="Kawkins C."/>
            <person name="Kim C.-K."/>
            <person name="Kim J.S."/>
            <person name="Ahn B.O."/>
            <person name="Rhee S.Y."/>
            <person name="Sohng J.K."/>
        </authorList>
    </citation>
    <scope>NUCLEOTIDE SEQUENCE</scope>
    <source>
        <tissue evidence="1">Leaf</tissue>
    </source>
</reference>
<organism evidence="1 2">
    <name type="scientific">Senna tora</name>
    <dbReference type="NCBI Taxonomy" id="362788"/>
    <lineage>
        <taxon>Eukaryota</taxon>
        <taxon>Viridiplantae</taxon>
        <taxon>Streptophyta</taxon>
        <taxon>Embryophyta</taxon>
        <taxon>Tracheophyta</taxon>
        <taxon>Spermatophyta</taxon>
        <taxon>Magnoliopsida</taxon>
        <taxon>eudicotyledons</taxon>
        <taxon>Gunneridae</taxon>
        <taxon>Pentapetalae</taxon>
        <taxon>rosids</taxon>
        <taxon>fabids</taxon>
        <taxon>Fabales</taxon>
        <taxon>Fabaceae</taxon>
        <taxon>Caesalpinioideae</taxon>
        <taxon>Cassia clade</taxon>
        <taxon>Senna</taxon>
    </lineage>
</organism>
<keyword evidence="2" id="KW-1185">Reference proteome</keyword>
<proteinExistence type="predicted"/>
<dbReference type="Proteomes" id="UP000634136">
    <property type="component" value="Unassembled WGS sequence"/>
</dbReference>
<evidence type="ECO:0000313" key="1">
    <source>
        <dbReference type="EMBL" id="KAF7823499.1"/>
    </source>
</evidence>
<evidence type="ECO:0000313" key="2">
    <source>
        <dbReference type="Proteomes" id="UP000634136"/>
    </source>
</evidence>
<name>A0A834TT68_9FABA</name>
<dbReference type="EMBL" id="JAAIUW010000007">
    <property type="protein sequence ID" value="KAF7823499.1"/>
    <property type="molecule type" value="Genomic_DNA"/>
</dbReference>
<dbReference type="AlphaFoldDB" id="A0A834TT68"/>